<dbReference type="GO" id="GO:0016020">
    <property type="term" value="C:membrane"/>
    <property type="evidence" value="ECO:0007669"/>
    <property type="project" value="InterPro"/>
</dbReference>
<protein>
    <recommendedName>
        <fullName evidence="2">ABC transporter domain-containing protein</fullName>
    </recommendedName>
</protein>
<dbReference type="PANTHER" id="PTHR19229:SF250">
    <property type="entry name" value="ABC TRANSPORTER DOMAIN-CONTAINING PROTEIN-RELATED"/>
    <property type="match status" value="1"/>
</dbReference>
<dbReference type="OMA" id="PCTYLAI"/>
<dbReference type="Proteomes" id="UP000053676">
    <property type="component" value="Unassembled WGS sequence"/>
</dbReference>
<dbReference type="KEGG" id="nai:NECAME_06500"/>
<dbReference type="PANTHER" id="PTHR19229">
    <property type="entry name" value="ATP-BINDING CASSETTE TRANSPORTER SUBFAMILY A ABCA"/>
    <property type="match status" value="1"/>
</dbReference>
<dbReference type="GO" id="GO:0005524">
    <property type="term" value="F:ATP binding"/>
    <property type="evidence" value="ECO:0007669"/>
    <property type="project" value="InterPro"/>
</dbReference>
<sequence length="148" mass="15850">MATASSAIIFFVCTMPCTYLAIREQSTFRASPDWMIGVCPGQHGIPSSWCFPIKIIAEKSSKYEASVEPVHSQMGSTENADDSDGAKASIRLTGVSKKYSSQGARELAVNNLTLNFYQDEITSLLGENGAGKSTIIRMISGDMAPTTG</sequence>
<dbReference type="GO" id="GO:0005319">
    <property type="term" value="F:lipid transporter activity"/>
    <property type="evidence" value="ECO:0007669"/>
    <property type="project" value="TreeGrafter"/>
</dbReference>
<name>W2TSZ2_NECAM</name>
<evidence type="ECO:0000313" key="4">
    <source>
        <dbReference type="Proteomes" id="UP000053676"/>
    </source>
</evidence>
<keyword evidence="1" id="KW-0732">Signal</keyword>
<proteinExistence type="predicted"/>
<dbReference type="Gene3D" id="3.40.50.300">
    <property type="entry name" value="P-loop containing nucleotide triphosphate hydrolases"/>
    <property type="match status" value="1"/>
</dbReference>
<reference evidence="4" key="1">
    <citation type="journal article" date="2014" name="Nat. Genet.">
        <title>Genome of the human hookworm Necator americanus.</title>
        <authorList>
            <person name="Tang Y.T."/>
            <person name="Gao X."/>
            <person name="Rosa B.A."/>
            <person name="Abubucker S."/>
            <person name="Hallsworth-Pepin K."/>
            <person name="Martin J."/>
            <person name="Tyagi R."/>
            <person name="Heizer E."/>
            <person name="Zhang X."/>
            <person name="Bhonagiri-Palsikar V."/>
            <person name="Minx P."/>
            <person name="Warren W.C."/>
            <person name="Wang Q."/>
            <person name="Zhan B."/>
            <person name="Hotez P.J."/>
            <person name="Sternberg P.W."/>
            <person name="Dougall A."/>
            <person name="Gaze S.T."/>
            <person name="Mulvenna J."/>
            <person name="Sotillo J."/>
            <person name="Ranganathan S."/>
            <person name="Rabelo E.M."/>
            <person name="Wilson R.K."/>
            <person name="Felgner P.L."/>
            <person name="Bethony J."/>
            <person name="Hawdon J.M."/>
            <person name="Gasser R.B."/>
            <person name="Loukas A."/>
            <person name="Mitreva M."/>
        </authorList>
    </citation>
    <scope>NUCLEOTIDE SEQUENCE [LARGE SCALE GENOMIC DNA]</scope>
</reference>
<dbReference type="GO" id="GO:0140359">
    <property type="term" value="F:ABC-type transporter activity"/>
    <property type="evidence" value="ECO:0007669"/>
    <property type="project" value="InterPro"/>
</dbReference>
<keyword evidence="4" id="KW-1185">Reference proteome</keyword>
<evidence type="ECO:0000256" key="1">
    <source>
        <dbReference type="SAM" id="SignalP"/>
    </source>
</evidence>
<dbReference type="GO" id="GO:0016887">
    <property type="term" value="F:ATP hydrolysis activity"/>
    <property type="evidence" value="ECO:0007669"/>
    <property type="project" value="InterPro"/>
</dbReference>
<feature type="signal peptide" evidence="1">
    <location>
        <begin position="1"/>
        <end position="21"/>
    </location>
</feature>
<dbReference type="Pfam" id="PF00005">
    <property type="entry name" value="ABC_tran"/>
    <property type="match status" value="1"/>
</dbReference>
<feature type="domain" description="ABC transporter" evidence="2">
    <location>
        <begin position="109"/>
        <end position="148"/>
    </location>
</feature>
<organism evidence="3 4">
    <name type="scientific">Necator americanus</name>
    <name type="common">Human hookworm</name>
    <dbReference type="NCBI Taxonomy" id="51031"/>
    <lineage>
        <taxon>Eukaryota</taxon>
        <taxon>Metazoa</taxon>
        <taxon>Ecdysozoa</taxon>
        <taxon>Nematoda</taxon>
        <taxon>Chromadorea</taxon>
        <taxon>Rhabditida</taxon>
        <taxon>Rhabditina</taxon>
        <taxon>Rhabditomorpha</taxon>
        <taxon>Strongyloidea</taxon>
        <taxon>Ancylostomatidae</taxon>
        <taxon>Bunostominae</taxon>
        <taxon>Necator</taxon>
    </lineage>
</organism>
<dbReference type="SUPFAM" id="SSF52540">
    <property type="entry name" value="P-loop containing nucleoside triphosphate hydrolases"/>
    <property type="match status" value="1"/>
</dbReference>
<accession>W2TSZ2</accession>
<feature type="chain" id="PRO_5004825708" description="ABC transporter domain-containing protein" evidence="1">
    <location>
        <begin position="22"/>
        <end position="148"/>
    </location>
</feature>
<evidence type="ECO:0000313" key="3">
    <source>
        <dbReference type="EMBL" id="ETN85205.1"/>
    </source>
</evidence>
<dbReference type="InterPro" id="IPR027417">
    <property type="entry name" value="P-loop_NTPase"/>
</dbReference>
<dbReference type="InterPro" id="IPR026082">
    <property type="entry name" value="ABCA"/>
</dbReference>
<gene>
    <name evidence="3" type="ORF">NECAME_06500</name>
</gene>
<dbReference type="EMBL" id="KI657782">
    <property type="protein sequence ID" value="ETN85205.1"/>
    <property type="molecule type" value="Genomic_DNA"/>
</dbReference>
<dbReference type="OrthoDB" id="8061355at2759"/>
<dbReference type="InterPro" id="IPR003439">
    <property type="entry name" value="ABC_transporter-like_ATP-bd"/>
</dbReference>
<evidence type="ECO:0000259" key="2">
    <source>
        <dbReference type="Pfam" id="PF00005"/>
    </source>
</evidence>
<dbReference type="AlphaFoldDB" id="W2TSZ2"/>